<evidence type="ECO:0000313" key="4">
    <source>
        <dbReference type="Proteomes" id="UP000666915"/>
    </source>
</evidence>
<evidence type="ECO:0000313" key="3">
    <source>
        <dbReference type="EMBL" id="MBO2441445.1"/>
    </source>
</evidence>
<dbReference type="InterPro" id="IPR007278">
    <property type="entry name" value="DUF397"/>
</dbReference>
<evidence type="ECO:0000256" key="1">
    <source>
        <dbReference type="SAM" id="MobiDB-lite"/>
    </source>
</evidence>
<feature type="domain" description="DUF397" evidence="2">
    <location>
        <begin position="26"/>
        <end position="76"/>
    </location>
</feature>
<dbReference type="EMBL" id="JAGEOK010000019">
    <property type="protein sequence ID" value="MBO2441445.1"/>
    <property type="molecule type" value="Genomic_DNA"/>
</dbReference>
<keyword evidence="4" id="KW-1185">Reference proteome</keyword>
<accession>A0ABS3R5D8</accession>
<organism evidence="3 4">
    <name type="scientific">Actinomadura nitritigenes</name>
    <dbReference type="NCBI Taxonomy" id="134602"/>
    <lineage>
        <taxon>Bacteria</taxon>
        <taxon>Bacillati</taxon>
        <taxon>Actinomycetota</taxon>
        <taxon>Actinomycetes</taxon>
        <taxon>Streptosporangiales</taxon>
        <taxon>Thermomonosporaceae</taxon>
        <taxon>Actinomadura</taxon>
    </lineage>
</organism>
<gene>
    <name evidence="3" type="ORF">J4557_28375</name>
</gene>
<name>A0ABS3R5D8_9ACTN</name>
<sequence>MVQRSGSPSHGAAPADAPERAAGAPRWRKASASREAECVEVASGRAGVLVRDSKDAAGPVIVLTRAAFAGLVADLREGAG</sequence>
<evidence type="ECO:0000259" key="2">
    <source>
        <dbReference type="Pfam" id="PF04149"/>
    </source>
</evidence>
<reference evidence="3 4" key="1">
    <citation type="submission" date="2021-03" db="EMBL/GenBank/DDBJ databases">
        <authorList>
            <person name="Kanchanasin P."/>
            <person name="Saeng-In P."/>
            <person name="Phongsopitanun W."/>
            <person name="Yuki M."/>
            <person name="Kudo T."/>
            <person name="Ohkuma M."/>
            <person name="Tanasupawat S."/>
        </authorList>
    </citation>
    <scope>NUCLEOTIDE SEQUENCE [LARGE SCALE GENOMIC DNA]</scope>
    <source>
        <strain evidence="3 4">L46</strain>
    </source>
</reference>
<dbReference type="Proteomes" id="UP000666915">
    <property type="component" value="Unassembled WGS sequence"/>
</dbReference>
<feature type="compositionally biased region" description="Low complexity" evidence="1">
    <location>
        <begin position="11"/>
        <end position="25"/>
    </location>
</feature>
<dbReference type="Pfam" id="PF04149">
    <property type="entry name" value="DUF397"/>
    <property type="match status" value="1"/>
</dbReference>
<proteinExistence type="predicted"/>
<protein>
    <submittedName>
        <fullName evidence="3">DUF397 domain-containing protein</fullName>
    </submittedName>
</protein>
<feature type="region of interest" description="Disordered" evidence="1">
    <location>
        <begin position="1"/>
        <end position="33"/>
    </location>
</feature>
<comment type="caution">
    <text evidence="3">The sequence shown here is derived from an EMBL/GenBank/DDBJ whole genome shotgun (WGS) entry which is preliminary data.</text>
</comment>